<name>A0A7C9F704_OPUST</name>
<organism evidence="2">
    <name type="scientific">Opuntia streptacantha</name>
    <name type="common">Prickly pear cactus</name>
    <name type="synonym">Opuntia cardona</name>
    <dbReference type="NCBI Taxonomy" id="393608"/>
    <lineage>
        <taxon>Eukaryota</taxon>
        <taxon>Viridiplantae</taxon>
        <taxon>Streptophyta</taxon>
        <taxon>Embryophyta</taxon>
        <taxon>Tracheophyta</taxon>
        <taxon>Spermatophyta</taxon>
        <taxon>Magnoliopsida</taxon>
        <taxon>eudicotyledons</taxon>
        <taxon>Gunneridae</taxon>
        <taxon>Pentapetalae</taxon>
        <taxon>Caryophyllales</taxon>
        <taxon>Cactineae</taxon>
        <taxon>Cactaceae</taxon>
        <taxon>Opuntioideae</taxon>
        <taxon>Opuntia</taxon>
    </lineage>
</organism>
<sequence length="104" mass="12065">MEFGGLEDSPYSHVVAFRSSNRYREHSWLEDRYNRGTVLCQVLTSIFILIFIIINFLIVHFFFYFFFGGGDLVTLEGDVCTRDGMNTEHWSGPTIVQKTDCCHV</sequence>
<feature type="transmembrane region" description="Helical" evidence="1">
    <location>
        <begin position="42"/>
        <end position="67"/>
    </location>
</feature>
<protein>
    <recommendedName>
        <fullName evidence="3">Transmembrane protein</fullName>
    </recommendedName>
</protein>
<reference evidence="2" key="2">
    <citation type="submission" date="2020-07" db="EMBL/GenBank/DDBJ databases">
        <authorList>
            <person name="Vera ALvarez R."/>
            <person name="Arias-Moreno D.M."/>
            <person name="Jimenez-Jacinto V."/>
            <person name="Jimenez-Bremont J.F."/>
            <person name="Swaminathan K."/>
            <person name="Moose S.P."/>
            <person name="Guerrero-Gonzalez M.L."/>
            <person name="Marino-Ramirez L."/>
            <person name="Landsman D."/>
            <person name="Rodriguez-Kessler M."/>
            <person name="Delgado-Sanchez P."/>
        </authorList>
    </citation>
    <scope>NUCLEOTIDE SEQUENCE</scope>
    <source>
        <tissue evidence="2">Cladode</tissue>
    </source>
</reference>
<evidence type="ECO:0008006" key="3">
    <source>
        <dbReference type="Google" id="ProtNLM"/>
    </source>
</evidence>
<keyword evidence="1" id="KW-1133">Transmembrane helix</keyword>
<reference evidence="2" key="1">
    <citation type="journal article" date="2013" name="J. Plant Res.">
        <title>Effect of fungi and light on seed germination of three Opuntia species from semiarid lands of central Mexico.</title>
        <authorList>
            <person name="Delgado-Sanchez P."/>
            <person name="Jimenez-Bremont J.F."/>
            <person name="Guerrero-Gonzalez Mde L."/>
            <person name="Flores J."/>
        </authorList>
    </citation>
    <scope>NUCLEOTIDE SEQUENCE</scope>
    <source>
        <tissue evidence="2">Cladode</tissue>
    </source>
</reference>
<keyword evidence="1" id="KW-0472">Membrane</keyword>
<accession>A0A7C9F704</accession>
<evidence type="ECO:0000313" key="2">
    <source>
        <dbReference type="EMBL" id="MBA4679765.1"/>
    </source>
</evidence>
<dbReference type="AlphaFoldDB" id="A0A7C9F704"/>
<dbReference type="EMBL" id="GISG01284454">
    <property type="protein sequence ID" value="MBA4679765.1"/>
    <property type="molecule type" value="Transcribed_RNA"/>
</dbReference>
<evidence type="ECO:0000256" key="1">
    <source>
        <dbReference type="SAM" id="Phobius"/>
    </source>
</evidence>
<proteinExistence type="predicted"/>
<keyword evidence="1" id="KW-0812">Transmembrane</keyword>